<evidence type="ECO:0000256" key="4">
    <source>
        <dbReference type="ARBA" id="ARBA00023069"/>
    </source>
</evidence>
<dbReference type="EMBL" id="HBHX01036593">
    <property type="protein sequence ID" value="CAE0119630.1"/>
    <property type="molecule type" value="Transcribed_RNA"/>
</dbReference>
<dbReference type="GO" id="GO:0030992">
    <property type="term" value="C:intraciliary transport particle B"/>
    <property type="evidence" value="ECO:0007669"/>
    <property type="project" value="TreeGrafter"/>
</dbReference>
<proteinExistence type="inferred from homology"/>
<feature type="compositionally biased region" description="Polar residues" evidence="7">
    <location>
        <begin position="122"/>
        <end position="135"/>
    </location>
</feature>
<dbReference type="AlphaFoldDB" id="A0A7S3F0D0"/>
<feature type="region of interest" description="Disordered" evidence="7">
    <location>
        <begin position="1"/>
        <end position="174"/>
    </location>
</feature>
<dbReference type="Pfam" id="PF12317">
    <property type="entry name" value="IFT46_B_C"/>
    <property type="match status" value="1"/>
</dbReference>
<evidence type="ECO:0000256" key="2">
    <source>
        <dbReference type="ARBA" id="ARBA00007700"/>
    </source>
</evidence>
<dbReference type="PANTHER" id="PTHR13376:SF0">
    <property type="entry name" value="INTRAFLAGELLAR TRANSPORT PROTEIN 46 HOMOLOG"/>
    <property type="match status" value="1"/>
</dbReference>
<comment type="similarity">
    <text evidence="2">Belongs to the IFT46 family.</text>
</comment>
<keyword evidence="6" id="KW-0966">Cell projection</keyword>
<protein>
    <recommendedName>
        <fullName evidence="9">Intraflagellar transport protein 46 homolog</fullName>
    </recommendedName>
</protein>
<name>A0A7S3F0D0_9EUKA</name>
<dbReference type="PANTHER" id="PTHR13376">
    <property type="entry name" value="INTRAFLAGELLAR TRANSPORT PROTEIN 46 HOMOLOG"/>
    <property type="match status" value="1"/>
</dbReference>
<evidence type="ECO:0000313" key="8">
    <source>
        <dbReference type="EMBL" id="CAE0119630.1"/>
    </source>
</evidence>
<organism evidence="8">
    <name type="scientific">Haptolina ericina</name>
    <dbReference type="NCBI Taxonomy" id="156174"/>
    <lineage>
        <taxon>Eukaryota</taxon>
        <taxon>Haptista</taxon>
        <taxon>Haptophyta</taxon>
        <taxon>Prymnesiophyceae</taxon>
        <taxon>Prymnesiales</taxon>
        <taxon>Prymnesiaceae</taxon>
        <taxon>Haptolina</taxon>
    </lineage>
</organism>
<keyword evidence="3" id="KW-0963">Cytoplasm</keyword>
<comment type="subcellular location">
    <subcellularLocation>
        <location evidence="1">Cytoplasm</location>
        <location evidence="1">Cytoskeleton</location>
        <location evidence="1">Cilium basal body</location>
    </subcellularLocation>
</comment>
<evidence type="ECO:0000256" key="1">
    <source>
        <dbReference type="ARBA" id="ARBA00004120"/>
    </source>
</evidence>
<feature type="compositionally biased region" description="Gly residues" evidence="7">
    <location>
        <begin position="1"/>
        <end position="18"/>
    </location>
</feature>
<keyword evidence="4" id="KW-0969">Cilium</keyword>
<keyword evidence="5" id="KW-0206">Cytoskeleton</keyword>
<dbReference type="GO" id="GO:0005815">
    <property type="term" value="C:microtubule organizing center"/>
    <property type="evidence" value="ECO:0007669"/>
    <property type="project" value="TreeGrafter"/>
</dbReference>
<evidence type="ECO:0008006" key="9">
    <source>
        <dbReference type="Google" id="ProtNLM"/>
    </source>
</evidence>
<evidence type="ECO:0000256" key="5">
    <source>
        <dbReference type="ARBA" id="ARBA00023212"/>
    </source>
</evidence>
<evidence type="ECO:0000256" key="3">
    <source>
        <dbReference type="ARBA" id="ARBA00022490"/>
    </source>
</evidence>
<reference evidence="8" key="1">
    <citation type="submission" date="2021-01" db="EMBL/GenBank/DDBJ databases">
        <authorList>
            <person name="Corre E."/>
            <person name="Pelletier E."/>
            <person name="Niang G."/>
            <person name="Scheremetjew M."/>
            <person name="Finn R."/>
            <person name="Kale V."/>
            <person name="Holt S."/>
            <person name="Cochrane G."/>
            <person name="Meng A."/>
            <person name="Brown T."/>
            <person name="Cohen L."/>
        </authorList>
    </citation>
    <scope>NUCLEOTIDE SEQUENCE</scope>
    <source>
        <strain evidence="8">CCMP281</strain>
    </source>
</reference>
<sequence length="409" mass="43628">MAQYGKGGASGGGGGGGSQVVSNQPFDEAVELSDEEGSPTPGGPRGAVGEETVANQPFDEAVELSSEDSVDEDSPSPGDVRGMKQQQQQQMASSGGMAAVAASRAAAPPANEYATQHAPGESRQQTMRPSPNMQMASLGSVGQGLGGQDGGDDDESHEEGRSFDGGEGAAPAEGMYDPAEYANLGVSDEINELFQYITRYKPHAIELETKMRPFIPDYIPAVGDIDSFVKVPRPDGKADHLGLAVMDEPSSNQSDPTVLTLQLRAVTKSSGAQPMLVRSVEAAEKNPKAITGWISSIAELHRHKPAPSVRYSSPMPDVESLMQIWPAQMEELLETSRLPDADLQVDLASYVRIVCAMLDIPVHGEKLTESLHVLFTLFSDFKANVHFQQQLSNEPPDMNDSTANTFELE</sequence>
<evidence type="ECO:0000256" key="7">
    <source>
        <dbReference type="SAM" id="MobiDB-lite"/>
    </source>
</evidence>
<dbReference type="InterPro" id="IPR022088">
    <property type="entry name" value="Intraflagellar_transp_cmplxB"/>
</dbReference>
<feature type="compositionally biased region" description="Low complexity" evidence="7">
    <location>
        <begin position="85"/>
        <end position="110"/>
    </location>
</feature>
<dbReference type="GO" id="GO:0031514">
    <property type="term" value="C:motile cilium"/>
    <property type="evidence" value="ECO:0007669"/>
    <property type="project" value="TreeGrafter"/>
</dbReference>
<gene>
    <name evidence="8" type="ORF">HERI1096_LOCUS20331</name>
</gene>
<dbReference type="GO" id="GO:0060271">
    <property type="term" value="P:cilium assembly"/>
    <property type="evidence" value="ECO:0007669"/>
    <property type="project" value="TreeGrafter"/>
</dbReference>
<feature type="compositionally biased region" description="Acidic residues" evidence="7">
    <location>
        <begin position="60"/>
        <end position="74"/>
    </location>
</feature>
<accession>A0A7S3F0D0</accession>
<dbReference type="GO" id="GO:0042073">
    <property type="term" value="P:intraciliary transport"/>
    <property type="evidence" value="ECO:0007669"/>
    <property type="project" value="InterPro"/>
</dbReference>
<evidence type="ECO:0000256" key="6">
    <source>
        <dbReference type="ARBA" id="ARBA00023273"/>
    </source>
</evidence>
<feature type="compositionally biased region" description="Acidic residues" evidence="7">
    <location>
        <begin position="28"/>
        <end position="37"/>
    </location>
</feature>